<keyword evidence="4 8" id="KW-0032">Aminotransferase</keyword>
<dbReference type="GO" id="GO:0004069">
    <property type="term" value="F:L-aspartate:2-oxoglutarate aminotransferase activity"/>
    <property type="evidence" value="ECO:0007669"/>
    <property type="project" value="UniProtKB-EC"/>
</dbReference>
<dbReference type="OrthoDB" id="6752799at2759"/>
<evidence type="ECO:0000256" key="2">
    <source>
        <dbReference type="ARBA" id="ARBA00007441"/>
    </source>
</evidence>
<evidence type="ECO:0000256" key="4">
    <source>
        <dbReference type="ARBA" id="ARBA00022576"/>
    </source>
</evidence>
<dbReference type="InterPro" id="IPR015422">
    <property type="entry name" value="PyrdxlP-dep_Trfase_small"/>
</dbReference>
<accession>E1ZR15</accession>
<keyword evidence="5 8" id="KW-0808">Transferase</keyword>
<evidence type="ECO:0000313" key="10">
    <source>
        <dbReference type="EMBL" id="EFN51704.1"/>
    </source>
</evidence>
<comment type="catalytic activity">
    <reaction evidence="7 8">
        <text>L-aspartate + 2-oxoglutarate = oxaloacetate + L-glutamate</text>
        <dbReference type="Rhea" id="RHEA:21824"/>
        <dbReference type="ChEBI" id="CHEBI:16452"/>
        <dbReference type="ChEBI" id="CHEBI:16810"/>
        <dbReference type="ChEBI" id="CHEBI:29985"/>
        <dbReference type="ChEBI" id="CHEBI:29991"/>
        <dbReference type="EC" id="2.6.1.1"/>
    </reaction>
</comment>
<evidence type="ECO:0000256" key="6">
    <source>
        <dbReference type="ARBA" id="ARBA00022898"/>
    </source>
</evidence>
<evidence type="ECO:0000256" key="8">
    <source>
        <dbReference type="RuleBase" id="RU000480"/>
    </source>
</evidence>
<protein>
    <recommendedName>
        <fullName evidence="8">Aspartate aminotransferase</fullName>
        <ecNumber evidence="8">2.6.1.1</ecNumber>
    </recommendedName>
</protein>
<dbReference type="PRINTS" id="PR00799">
    <property type="entry name" value="TRANSAMINASE"/>
</dbReference>
<dbReference type="InterPro" id="IPR015424">
    <property type="entry name" value="PyrdxlP-dep_Trfase"/>
</dbReference>
<dbReference type="EMBL" id="GL433861">
    <property type="protein sequence ID" value="EFN51704.1"/>
    <property type="molecule type" value="Genomic_DNA"/>
</dbReference>
<dbReference type="STRING" id="554065.E1ZR15"/>
<dbReference type="CDD" id="cd00609">
    <property type="entry name" value="AAT_like"/>
    <property type="match status" value="1"/>
</dbReference>
<dbReference type="EC" id="2.6.1.1" evidence="8"/>
<dbReference type="RefSeq" id="XP_005843806.1">
    <property type="nucleotide sequence ID" value="XM_005843744.1"/>
</dbReference>
<evidence type="ECO:0000256" key="3">
    <source>
        <dbReference type="ARBA" id="ARBA00011738"/>
    </source>
</evidence>
<dbReference type="Gene3D" id="3.40.640.10">
    <property type="entry name" value="Type I PLP-dependent aspartate aminotransferase-like (Major domain)"/>
    <property type="match status" value="1"/>
</dbReference>
<evidence type="ECO:0000256" key="1">
    <source>
        <dbReference type="ARBA" id="ARBA00001933"/>
    </source>
</evidence>
<dbReference type="eggNOG" id="KOG1411">
    <property type="taxonomic scope" value="Eukaryota"/>
</dbReference>
<dbReference type="PROSITE" id="PS00105">
    <property type="entry name" value="AA_TRANSFER_CLASS_1"/>
    <property type="match status" value="1"/>
</dbReference>
<evidence type="ECO:0000259" key="9">
    <source>
        <dbReference type="Pfam" id="PF00155"/>
    </source>
</evidence>
<keyword evidence="11" id="KW-1185">Reference proteome</keyword>
<comment type="cofactor">
    <cofactor evidence="1">
        <name>pyridoxal 5'-phosphate</name>
        <dbReference type="ChEBI" id="CHEBI:597326"/>
    </cofactor>
</comment>
<dbReference type="GO" id="GO:0030170">
    <property type="term" value="F:pyridoxal phosphate binding"/>
    <property type="evidence" value="ECO:0007669"/>
    <property type="project" value="InterPro"/>
</dbReference>
<dbReference type="AlphaFoldDB" id="E1ZR15"/>
<dbReference type="InParanoid" id="E1ZR15"/>
<evidence type="ECO:0000256" key="7">
    <source>
        <dbReference type="ARBA" id="ARBA00049185"/>
    </source>
</evidence>
<dbReference type="Proteomes" id="UP000008141">
    <property type="component" value="Unassembled WGS sequence"/>
</dbReference>
<dbReference type="InterPro" id="IPR015421">
    <property type="entry name" value="PyrdxlP-dep_Trfase_major"/>
</dbReference>
<organism evidence="11">
    <name type="scientific">Chlorella variabilis</name>
    <name type="common">Green alga</name>
    <dbReference type="NCBI Taxonomy" id="554065"/>
    <lineage>
        <taxon>Eukaryota</taxon>
        <taxon>Viridiplantae</taxon>
        <taxon>Chlorophyta</taxon>
        <taxon>core chlorophytes</taxon>
        <taxon>Trebouxiophyceae</taxon>
        <taxon>Chlorellales</taxon>
        <taxon>Chlorellaceae</taxon>
        <taxon>Chlorella clade</taxon>
        <taxon>Chlorella</taxon>
    </lineage>
</organism>
<dbReference type="FunFam" id="3.90.1150.10:FF:000001">
    <property type="entry name" value="Aspartate aminotransferase"/>
    <property type="match status" value="1"/>
</dbReference>
<evidence type="ECO:0000256" key="5">
    <source>
        <dbReference type="ARBA" id="ARBA00022679"/>
    </source>
</evidence>
<dbReference type="FunFam" id="3.40.640.10:FF:000015">
    <property type="entry name" value="Aspartate aminotransferase"/>
    <property type="match status" value="1"/>
</dbReference>
<dbReference type="GO" id="GO:0006520">
    <property type="term" value="P:amino acid metabolic process"/>
    <property type="evidence" value="ECO:0007669"/>
    <property type="project" value="InterPro"/>
</dbReference>
<reference evidence="10 11" key="1">
    <citation type="journal article" date="2010" name="Plant Cell">
        <title>The Chlorella variabilis NC64A genome reveals adaptation to photosymbiosis, coevolution with viruses, and cryptic sex.</title>
        <authorList>
            <person name="Blanc G."/>
            <person name="Duncan G."/>
            <person name="Agarkova I."/>
            <person name="Borodovsky M."/>
            <person name="Gurnon J."/>
            <person name="Kuo A."/>
            <person name="Lindquist E."/>
            <person name="Lucas S."/>
            <person name="Pangilinan J."/>
            <person name="Polle J."/>
            <person name="Salamov A."/>
            <person name="Terry A."/>
            <person name="Yamada T."/>
            <person name="Dunigan D.D."/>
            <person name="Grigoriev I.V."/>
            <person name="Claverie J.M."/>
            <person name="Van Etten J.L."/>
        </authorList>
    </citation>
    <scope>NUCLEOTIDE SEQUENCE [LARGE SCALE GENOMIC DNA]</scope>
    <source>
        <strain evidence="10 11">NC64A</strain>
    </source>
</reference>
<keyword evidence="6" id="KW-0663">Pyridoxal phosphate</keyword>
<dbReference type="GO" id="GO:0005739">
    <property type="term" value="C:mitochondrion"/>
    <property type="evidence" value="ECO:0007669"/>
    <property type="project" value="TreeGrafter"/>
</dbReference>
<name>E1ZR15_CHLVA</name>
<dbReference type="PANTHER" id="PTHR11879:SF22">
    <property type="entry name" value="ASPARTATE AMINOTRANSFERASE, MITOCHONDRIAL"/>
    <property type="match status" value="1"/>
</dbReference>
<dbReference type="Gene3D" id="3.90.1150.10">
    <property type="entry name" value="Aspartate Aminotransferase, domain 1"/>
    <property type="match status" value="1"/>
</dbReference>
<dbReference type="GeneID" id="17351101"/>
<dbReference type="Pfam" id="PF00155">
    <property type="entry name" value="Aminotran_1_2"/>
    <property type="match status" value="1"/>
</dbReference>
<gene>
    <name evidence="10" type="ORF">CHLNCDRAFT_59799</name>
</gene>
<dbReference type="InterPro" id="IPR000796">
    <property type="entry name" value="Asp_trans"/>
</dbReference>
<dbReference type="KEGG" id="cvr:CHLNCDRAFT_59799"/>
<dbReference type="FunCoup" id="E1ZR15">
    <property type="interactions" value="1209"/>
</dbReference>
<dbReference type="OMA" id="VIDMAYQ"/>
<dbReference type="SUPFAM" id="SSF53383">
    <property type="entry name" value="PLP-dependent transferases"/>
    <property type="match status" value="1"/>
</dbReference>
<sequence>MAASRFLEVPQAPPDAILGISEAFKADNSPQKMNLGVGAYRDEEGKPVVLGAVREAERRVLEDPTENKEYLGMGGIPEFCRLSARMAFGEGSAALREGRNATIQGLSGTGCLRVGGEFLSRFYPGPKIVLIPTPSWANHRAIFERCGMQVQQYRYYKADTRGLDFEGMIEDIKAAPEGAILLLHACAHNPTGVDPTPEQWQGILDAALAKKLLVFFDSAYQGFASGDLDRDGYSIRLFCDAGLELLLAQSFAKNMGLYGERVGALTVIVGDSAAAKKVESQLKITARQMYSNPPRHGASIATRILADPQLYAQWKVELKGMADRILTMRQQLYQALQEVGAPGDWGHILRQIGMFSYTGLTKAQVENMTNKWHVYMTFDGRISMAGLSSSKCGYLAQAMKDSVENC</sequence>
<dbReference type="InterPro" id="IPR004839">
    <property type="entry name" value="Aminotransferase_I/II_large"/>
</dbReference>
<dbReference type="InterPro" id="IPR004838">
    <property type="entry name" value="NHTrfase_class1_PyrdxlP-BS"/>
</dbReference>
<comment type="similarity">
    <text evidence="2">Belongs to the class-I pyridoxal-phosphate-dependent aminotransferase family.</text>
</comment>
<feature type="domain" description="Aminotransferase class I/classII large" evidence="9">
    <location>
        <begin position="31"/>
        <end position="398"/>
    </location>
</feature>
<comment type="subunit">
    <text evidence="3 8">Homodimer.</text>
</comment>
<dbReference type="NCBIfam" id="NF006719">
    <property type="entry name" value="PRK09257.1"/>
    <property type="match status" value="1"/>
</dbReference>
<proteinExistence type="inferred from homology"/>
<dbReference type="PANTHER" id="PTHR11879">
    <property type="entry name" value="ASPARTATE AMINOTRANSFERASE"/>
    <property type="match status" value="1"/>
</dbReference>
<evidence type="ECO:0000313" key="11">
    <source>
        <dbReference type="Proteomes" id="UP000008141"/>
    </source>
</evidence>
<comment type="miscellaneous">
    <text evidence="8">In eukaryotes there are cytoplasmic, mitochondrial and chloroplastic isozymes.</text>
</comment>